<feature type="domain" description="Abortive infection protein-like C-terminal" evidence="1">
    <location>
        <begin position="180"/>
        <end position="261"/>
    </location>
</feature>
<proteinExistence type="predicted"/>
<dbReference type="InterPro" id="IPR026001">
    <property type="entry name" value="Abi-like_C"/>
</dbReference>
<protein>
    <recommendedName>
        <fullName evidence="1">Abortive infection protein-like C-terminal domain-containing protein</fullName>
    </recommendedName>
</protein>
<dbReference type="Pfam" id="PF14355">
    <property type="entry name" value="Abi_C"/>
    <property type="match status" value="1"/>
</dbReference>
<accession>E6Q7N4</accession>
<comment type="caution">
    <text evidence="2">The sequence shown here is derived from an EMBL/GenBank/DDBJ whole genome shotgun (WGS) entry which is preliminary data.</text>
</comment>
<gene>
    <name evidence="2" type="ORF">CARN4_1367</name>
</gene>
<organism evidence="2">
    <name type="scientific">mine drainage metagenome</name>
    <dbReference type="NCBI Taxonomy" id="410659"/>
    <lineage>
        <taxon>unclassified sequences</taxon>
        <taxon>metagenomes</taxon>
        <taxon>ecological metagenomes</taxon>
    </lineage>
</organism>
<evidence type="ECO:0000313" key="2">
    <source>
        <dbReference type="EMBL" id="CBI03209.1"/>
    </source>
</evidence>
<evidence type="ECO:0000259" key="1">
    <source>
        <dbReference type="Pfam" id="PF14355"/>
    </source>
</evidence>
<dbReference type="AlphaFoldDB" id="E6Q7N4"/>
<name>E6Q7N4_9ZZZZ</name>
<reference evidence="2" key="1">
    <citation type="submission" date="2009-10" db="EMBL/GenBank/DDBJ databases">
        <title>Diversity of trophic interactions inside an arsenic-rich microbial ecosystem.</title>
        <authorList>
            <person name="Bertin P.N."/>
            <person name="Heinrich-Salmeron A."/>
            <person name="Pelletier E."/>
            <person name="Goulhen-Chollet F."/>
            <person name="Arsene-Ploetze F."/>
            <person name="Gallien S."/>
            <person name="Calteau A."/>
            <person name="Vallenet D."/>
            <person name="Casiot C."/>
            <person name="Chane-Woon-Ming B."/>
            <person name="Giloteaux L."/>
            <person name="Barakat M."/>
            <person name="Bonnefoy V."/>
            <person name="Bruneel O."/>
            <person name="Chandler M."/>
            <person name="Cleiss J."/>
            <person name="Duran R."/>
            <person name="Elbaz-Poulichet F."/>
            <person name="Fonknechten N."/>
            <person name="Lauga B."/>
            <person name="Mornico D."/>
            <person name="Ortet P."/>
            <person name="Schaeffer C."/>
            <person name="Siguier P."/>
            <person name="Alexander Thil Smith A."/>
            <person name="Van Dorsselaer A."/>
            <person name="Weissenbach J."/>
            <person name="Medigue C."/>
            <person name="Le Paslier D."/>
        </authorList>
    </citation>
    <scope>NUCLEOTIDE SEQUENCE</scope>
</reference>
<dbReference type="EMBL" id="CABO01000051">
    <property type="protein sequence ID" value="CBI03209.1"/>
    <property type="molecule type" value="Genomic_DNA"/>
</dbReference>
<sequence>MPRALIGRKTLNEFREFLVGWTLREIDDEFSAANVIRSTPTVTVTGERRSRVEEYYGSLNLTDPNDARRLLEVFENILVQAYQARDESANDLVHWLQKDGYEYENQRLRARGRDVAPHLAAMVTAMDAQRLHDELRRLEDSVESDPALAIGTAKELVESVCRTILEVMQQPAARNSDLGELVKSTTKCLKLAPSDIPEAAKGADLVKKTLHNLAAIVGNVAELRNLYGTGHGKSGKAKGLDPRHARLVAGAASTLATFLWDTFERRGK</sequence>